<protein>
    <submittedName>
        <fullName evidence="1">Uncharacterized protein</fullName>
    </submittedName>
</protein>
<accession>A0A6C0DBM2</accession>
<proteinExistence type="predicted"/>
<sequence length="130" mass="15401">MVKRKNKTRKLSKRVLQMWNDPEIVWGKNPELEHFWGDLASGKKVVLIYKDKTHKYVNLPNRTTKKYKTILNEFEEDTNIIAILSSNPSQDAYEQYLYPKAKSKSVEYVIQHYNTYFKPILPGNKLRVPL</sequence>
<organism evidence="1">
    <name type="scientific">viral metagenome</name>
    <dbReference type="NCBI Taxonomy" id="1070528"/>
    <lineage>
        <taxon>unclassified sequences</taxon>
        <taxon>metagenomes</taxon>
        <taxon>organismal metagenomes</taxon>
    </lineage>
</organism>
<dbReference type="EMBL" id="MN739582">
    <property type="protein sequence ID" value="QHT14396.1"/>
    <property type="molecule type" value="Genomic_DNA"/>
</dbReference>
<dbReference type="AlphaFoldDB" id="A0A6C0DBM2"/>
<evidence type="ECO:0000313" key="1">
    <source>
        <dbReference type="EMBL" id="QHT14396.1"/>
    </source>
</evidence>
<name>A0A6C0DBM2_9ZZZZ</name>
<reference evidence="1" key="1">
    <citation type="journal article" date="2020" name="Nature">
        <title>Giant virus diversity and host interactions through global metagenomics.</title>
        <authorList>
            <person name="Schulz F."/>
            <person name="Roux S."/>
            <person name="Paez-Espino D."/>
            <person name="Jungbluth S."/>
            <person name="Walsh D.A."/>
            <person name="Denef V.J."/>
            <person name="McMahon K.D."/>
            <person name="Konstantinidis K.T."/>
            <person name="Eloe-Fadrosh E.A."/>
            <person name="Kyrpides N.C."/>
            <person name="Woyke T."/>
        </authorList>
    </citation>
    <scope>NUCLEOTIDE SEQUENCE</scope>
    <source>
        <strain evidence="1">GVMAG-M-3300023174-137</strain>
    </source>
</reference>